<evidence type="ECO:0000256" key="1">
    <source>
        <dbReference type="SAM" id="SignalP"/>
    </source>
</evidence>
<name>A0A285ZTX6_9SPHI</name>
<feature type="signal peptide" evidence="1">
    <location>
        <begin position="1"/>
        <end position="28"/>
    </location>
</feature>
<organism evidence="2 3">
    <name type="scientific">Pedobacter xixiisoli</name>
    <dbReference type="NCBI Taxonomy" id="1476464"/>
    <lineage>
        <taxon>Bacteria</taxon>
        <taxon>Pseudomonadati</taxon>
        <taxon>Bacteroidota</taxon>
        <taxon>Sphingobacteriia</taxon>
        <taxon>Sphingobacteriales</taxon>
        <taxon>Sphingobacteriaceae</taxon>
        <taxon>Pedobacter</taxon>
    </lineage>
</organism>
<evidence type="ECO:0000313" key="3">
    <source>
        <dbReference type="Proteomes" id="UP000219281"/>
    </source>
</evidence>
<gene>
    <name evidence="2" type="ORF">SAMN06297358_1002</name>
</gene>
<keyword evidence="1" id="KW-0732">Signal</keyword>
<reference evidence="3" key="1">
    <citation type="submission" date="2017-09" db="EMBL/GenBank/DDBJ databases">
        <authorList>
            <person name="Varghese N."/>
            <person name="Submissions S."/>
        </authorList>
    </citation>
    <scope>NUCLEOTIDE SEQUENCE [LARGE SCALE GENOMIC DNA]</scope>
    <source>
        <strain evidence="3">CGMCC 1.12803</strain>
    </source>
</reference>
<evidence type="ECO:0000313" key="2">
    <source>
        <dbReference type="EMBL" id="SOD13086.1"/>
    </source>
</evidence>
<protein>
    <submittedName>
        <fullName evidence="2">Uncharacterized protein</fullName>
    </submittedName>
</protein>
<sequence length="168" mass="18810">MRKTSATTLKNALFIILLTCSTTQILNAAPSKHSNKLKVESTMLTSNEGKLPNEKTTKIAAFNIIVQSNQTILSWSTIEVKNGKYLIYRSEDEHNFVKIGEKEIVANANEPALYIFHDEAPAKGLNHYKLMQQDPKGTLKEVASKQVFLDTREPNALSNIPTPKINRI</sequence>
<feature type="chain" id="PRO_5012267503" evidence="1">
    <location>
        <begin position="29"/>
        <end position="168"/>
    </location>
</feature>
<keyword evidence="3" id="KW-1185">Reference proteome</keyword>
<accession>A0A285ZTX6</accession>
<dbReference type="AlphaFoldDB" id="A0A285ZTX6"/>
<dbReference type="EMBL" id="OCMT01000001">
    <property type="protein sequence ID" value="SOD13086.1"/>
    <property type="molecule type" value="Genomic_DNA"/>
</dbReference>
<dbReference type="Proteomes" id="UP000219281">
    <property type="component" value="Unassembled WGS sequence"/>
</dbReference>
<proteinExistence type="predicted"/>